<evidence type="ECO:0000313" key="8">
    <source>
        <dbReference type="Proteomes" id="UP000007648"/>
    </source>
</evidence>
<dbReference type="KEGG" id="shr:100923499"/>
<dbReference type="AlphaFoldDB" id="G3WKG0"/>
<dbReference type="FunFam" id="3.10.450.10:FF:000001">
    <property type="entry name" value="Cystatin-A"/>
    <property type="match status" value="1"/>
</dbReference>
<dbReference type="InterPro" id="IPR000010">
    <property type="entry name" value="Cystatin_dom"/>
</dbReference>
<evidence type="ECO:0000256" key="4">
    <source>
        <dbReference type="ARBA" id="ARBA00022690"/>
    </source>
</evidence>
<dbReference type="GO" id="GO:0002020">
    <property type="term" value="F:protease binding"/>
    <property type="evidence" value="ECO:0007669"/>
    <property type="project" value="Ensembl"/>
</dbReference>
<dbReference type="SUPFAM" id="SSF54403">
    <property type="entry name" value="Cystatin/monellin"/>
    <property type="match status" value="1"/>
</dbReference>
<dbReference type="STRING" id="9305.ENSSHAP00000015915"/>
<dbReference type="GO" id="GO:0005829">
    <property type="term" value="C:cytosol"/>
    <property type="evidence" value="ECO:0007669"/>
    <property type="project" value="Ensembl"/>
</dbReference>
<proteinExistence type="inferred from homology"/>
<name>G3WKG0_SARHA</name>
<dbReference type="CDD" id="cd00042">
    <property type="entry name" value="CY"/>
    <property type="match status" value="1"/>
</dbReference>
<dbReference type="GO" id="GO:0030216">
    <property type="term" value="P:keratinocyte differentiation"/>
    <property type="evidence" value="ECO:0007669"/>
    <property type="project" value="Ensembl"/>
</dbReference>
<keyword evidence="4" id="KW-0646">Protease inhibitor</keyword>
<dbReference type="CTD" id="1475"/>
<reference evidence="7" key="2">
    <citation type="submission" date="2025-08" db="UniProtKB">
        <authorList>
            <consortium name="Ensembl"/>
        </authorList>
    </citation>
    <scope>IDENTIFICATION</scope>
</reference>
<dbReference type="FunCoup" id="G3WKG0">
    <property type="interactions" value="352"/>
</dbReference>
<dbReference type="HOGENOM" id="CLU_150234_2_1_1"/>
<dbReference type="PANTHER" id="PTHR11414:SF20">
    <property type="entry name" value="CYSTATIN-A"/>
    <property type="match status" value="1"/>
</dbReference>
<comment type="subcellular location">
    <subcellularLocation>
        <location evidence="1">Cytoplasm</location>
    </subcellularLocation>
</comment>
<dbReference type="GO" id="GO:1904090">
    <property type="term" value="C:peptidase inhibitor complex"/>
    <property type="evidence" value="ECO:0007669"/>
    <property type="project" value="Ensembl"/>
</dbReference>
<gene>
    <name evidence="7" type="primary">CSTA</name>
</gene>
<dbReference type="Proteomes" id="UP000007648">
    <property type="component" value="Unassembled WGS sequence"/>
</dbReference>
<protein>
    <submittedName>
        <fullName evidence="7">Cystatin A</fullName>
    </submittedName>
</protein>
<feature type="domain" description="Cystatin" evidence="6">
    <location>
        <begin position="5"/>
        <end position="102"/>
    </location>
</feature>
<dbReference type="InParanoid" id="G3WKG0"/>
<dbReference type="GO" id="GO:0045861">
    <property type="term" value="P:negative regulation of proteolysis"/>
    <property type="evidence" value="ECO:0007669"/>
    <property type="project" value="Ensembl"/>
</dbReference>
<evidence type="ECO:0000256" key="1">
    <source>
        <dbReference type="ARBA" id="ARBA00004496"/>
    </source>
</evidence>
<evidence type="ECO:0000259" key="6">
    <source>
        <dbReference type="SMART" id="SM00043"/>
    </source>
</evidence>
<dbReference type="GO" id="GO:0005615">
    <property type="term" value="C:extracellular space"/>
    <property type="evidence" value="ECO:0007669"/>
    <property type="project" value="Ensembl"/>
</dbReference>
<sequence>MTSKMMTGGLSEAKSATPEIQELVDEIKPTFEGKNNKKYEEFKAVSYKSQVVAGVMYYVKVCLGNDEYAHLKIYRPLPHTEKPIELVDFQMGKTEDDEVTYF</sequence>
<dbReference type="GeneID" id="100923499"/>
<dbReference type="OrthoDB" id="9445736at2759"/>
<keyword evidence="5" id="KW-0789">Thiol protease inhibitor</keyword>
<evidence type="ECO:0000313" key="7">
    <source>
        <dbReference type="Ensembl" id="ENSSHAP00000015915.1"/>
    </source>
</evidence>
<comment type="similarity">
    <text evidence="2">Belongs to the cystatin family.</text>
</comment>
<dbReference type="GO" id="GO:0005654">
    <property type="term" value="C:nucleoplasm"/>
    <property type="evidence" value="ECO:0007669"/>
    <property type="project" value="Ensembl"/>
</dbReference>
<reference evidence="7 8" key="1">
    <citation type="journal article" date="2011" name="Proc. Natl. Acad. Sci. U.S.A.">
        <title>Genetic diversity and population structure of the endangered marsupial Sarcophilus harrisii (Tasmanian devil).</title>
        <authorList>
            <person name="Miller W."/>
            <person name="Hayes V.M."/>
            <person name="Ratan A."/>
            <person name="Petersen D.C."/>
            <person name="Wittekindt N.E."/>
            <person name="Miller J."/>
            <person name="Walenz B."/>
            <person name="Knight J."/>
            <person name="Qi J."/>
            <person name="Zhao F."/>
            <person name="Wang Q."/>
            <person name="Bedoya-Reina O.C."/>
            <person name="Katiyar N."/>
            <person name="Tomsho L.P."/>
            <person name="Kasson L.M."/>
            <person name="Hardie R.A."/>
            <person name="Woodbridge P."/>
            <person name="Tindall E.A."/>
            <person name="Bertelsen M.F."/>
            <person name="Dixon D."/>
            <person name="Pyecroft S."/>
            <person name="Helgen K.M."/>
            <person name="Lesk A.M."/>
            <person name="Pringle T.H."/>
            <person name="Patterson N."/>
            <person name="Zhang Y."/>
            <person name="Kreiss A."/>
            <person name="Woods G.M."/>
            <person name="Jones M.E."/>
            <person name="Schuster S.C."/>
        </authorList>
    </citation>
    <scope>NUCLEOTIDE SEQUENCE [LARGE SCALE GENOMIC DNA]</scope>
</reference>
<keyword evidence="8" id="KW-1185">Reference proteome</keyword>
<dbReference type="GO" id="GO:0004869">
    <property type="term" value="F:cysteine-type endopeptidase inhibitor activity"/>
    <property type="evidence" value="ECO:0007669"/>
    <property type="project" value="UniProtKB-KW"/>
</dbReference>
<evidence type="ECO:0000256" key="5">
    <source>
        <dbReference type="ARBA" id="ARBA00022704"/>
    </source>
</evidence>
<dbReference type="OMA" id="DNRYMHL"/>
<dbReference type="SMART" id="SM00043">
    <property type="entry name" value="CY"/>
    <property type="match status" value="1"/>
</dbReference>
<dbReference type="InterPro" id="IPR001713">
    <property type="entry name" value="Prot_inh_stefin"/>
</dbReference>
<evidence type="ECO:0000256" key="3">
    <source>
        <dbReference type="ARBA" id="ARBA00022490"/>
    </source>
</evidence>
<keyword evidence="3" id="KW-0963">Cytoplasm</keyword>
<dbReference type="Pfam" id="PF00031">
    <property type="entry name" value="Cystatin"/>
    <property type="match status" value="1"/>
</dbReference>
<reference evidence="7" key="3">
    <citation type="submission" date="2025-09" db="UniProtKB">
        <authorList>
            <consortium name="Ensembl"/>
        </authorList>
    </citation>
    <scope>IDENTIFICATION</scope>
</reference>
<dbReference type="PRINTS" id="PR00295">
    <property type="entry name" value="STEFINA"/>
</dbReference>
<dbReference type="eggNOG" id="ENOG502TAHW">
    <property type="taxonomic scope" value="Eukaryota"/>
</dbReference>
<organism evidence="7 8">
    <name type="scientific">Sarcophilus harrisii</name>
    <name type="common">Tasmanian devil</name>
    <name type="synonym">Sarcophilus laniarius</name>
    <dbReference type="NCBI Taxonomy" id="9305"/>
    <lineage>
        <taxon>Eukaryota</taxon>
        <taxon>Metazoa</taxon>
        <taxon>Chordata</taxon>
        <taxon>Craniata</taxon>
        <taxon>Vertebrata</taxon>
        <taxon>Euteleostomi</taxon>
        <taxon>Mammalia</taxon>
        <taxon>Metatheria</taxon>
        <taxon>Dasyuromorphia</taxon>
        <taxon>Dasyuridae</taxon>
        <taxon>Sarcophilus</taxon>
    </lineage>
</organism>
<dbReference type="Ensembl" id="ENSSHAT00000016045.2">
    <property type="protein sequence ID" value="ENSSHAP00000015915.1"/>
    <property type="gene ID" value="ENSSHAG00000013559.2"/>
</dbReference>
<dbReference type="GeneTree" id="ENSGT00940000155717"/>
<accession>G3WKG0</accession>
<dbReference type="RefSeq" id="XP_003763677.2">
    <property type="nucleotide sequence ID" value="XM_003763629.2"/>
</dbReference>
<dbReference type="InterPro" id="IPR046350">
    <property type="entry name" value="Cystatin_sf"/>
</dbReference>
<dbReference type="GO" id="GO:0098609">
    <property type="term" value="P:cell-cell adhesion"/>
    <property type="evidence" value="ECO:0007669"/>
    <property type="project" value="Ensembl"/>
</dbReference>
<evidence type="ECO:0000256" key="2">
    <source>
        <dbReference type="ARBA" id="ARBA00009403"/>
    </source>
</evidence>
<dbReference type="PANTHER" id="PTHR11414">
    <property type="entry name" value="CYSTATIN FAMILY MEMBER"/>
    <property type="match status" value="1"/>
</dbReference>
<dbReference type="Gene3D" id="3.10.450.10">
    <property type="match status" value="1"/>
</dbReference>
<dbReference type="GO" id="GO:0001533">
    <property type="term" value="C:cornified envelope"/>
    <property type="evidence" value="ECO:0007669"/>
    <property type="project" value="Ensembl"/>
</dbReference>